<evidence type="ECO:0000313" key="2">
    <source>
        <dbReference type="Proteomes" id="UP000649753"/>
    </source>
</evidence>
<sequence>MQPDEHDAGPARTATIEAFADTIIPGEKRSPGDRAIAGADSTGGAVAAGALELLEQPGGGLAEALDSLFYTLNDHAAGYAAKHGLVLDDDVPAFVALPFEHRTALVRELTAPEHPEKQMWVALALFSNMAFDSAAHISTAEALASRHPGLLTIGYFPPDADGLSRFPQYSYGRVLAPSHPQTTVTGDPA</sequence>
<dbReference type="Proteomes" id="UP000649753">
    <property type="component" value="Unassembled WGS sequence"/>
</dbReference>
<comment type="caution">
    <text evidence="1">The sequence shown here is derived from an EMBL/GenBank/DDBJ whole genome shotgun (WGS) entry which is preliminary data.</text>
</comment>
<name>A0A927R5I3_9ACTN</name>
<dbReference type="Pfam" id="PF19449">
    <property type="entry name" value="DUF5987"/>
    <property type="match status" value="1"/>
</dbReference>
<gene>
    <name evidence="1" type="ORF">H4W31_003167</name>
</gene>
<accession>A0A927R5I3</accession>
<dbReference type="InterPro" id="IPR046029">
    <property type="entry name" value="DUF5987"/>
</dbReference>
<dbReference type="EMBL" id="JADBEB010000001">
    <property type="protein sequence ID" value="MBE1487529.1"/>
    <property type="molecule type" value="Genomic_DNA"/>
</dbReference>
<reference evidence="1" key="1">
    <citation type="submission" date="2020-10" db="EMBL/GenBank/DDBJ databases">
        <title>Sequencing the genomes of 1000 actinobacteria strains.</title>
        <authorList>
            <person name="Klenk H.-P."/>
        </authorList>
    </citation>
    <scope>NUCLEOTIDE SEQUENCE</scope>
    <source>
        <strain evidence="1">DSM 46832</strain>
    </source>
</reference>
<organism evidence="1 2">
    <name type="scientific">Plantactinospora soyae</name>
    <dbReference type="NCBI Taxonomy" id="1544732"/>
    <lineage>
        <taxon>Bacteria</taxon>
        <taxon>Bacillati</taxon>
        <taxon>Actinomycetota</taxon>
        <taxon>Actinomycetes</taxon>
        <taxon>Micromonosporales</taxon>
        <taxon>Micromonosporaceae</taxon>
        <taxon>Plantactinospora</taxon>
    </lineage>
</organism>
<protein>
    <submittedName>
        <fullName evidence="1">Uncharacterized protein</fullName>
    </submittedName>
</protein>
<dbReference type="AlphaFoldDB" id="A0A927R5I3"/>
<proteinExistence type="predicted"/>
<dbReference type="RefSeq" id="WP_192767357.1">
    <property type="nucleotide sequence ID" value="NZ_JADBEB010000001.1"/>
</dbReference>
<keyword evidence="2" id="KW-1185">Reference proteome</keyword>
<evidence type="ECO:0000313" key="1">
    <source>
        <dbReference type="EMBL" id="MBE1487529.1"/>
    </source>
</evidence>